<evidence type="ECO:0000256" key="1">
    <source>
        <dbReference type="SAM" id="MobiDB-lite"/>
    </source>
</evidence>
<feature type="region of interest" description="Disordered" evidence="1">
    <location>
        <begin position="35"/>
        <end position="100"/>
    </location>
</feature>
<name>A0A3L8RVG9_CHLGU</name>
<dbReference type="EMBL" id="QUSF01000194">
    <property type="protein sequence ID" value="RLV88180.1"/>
    <property type="molecule type" value="Genomic_DNA"/>
</dbReference>
<evidence type="ECO:0000313" key="2">
    <source>
        <dbReference type="EMBL" id="RLV88180.1"/>
    </source>
</evidence>
<reference evidence="2 3" key="1">
    <citation type="journal article" date="2018" name="Proc. R. Soc. B">
        <title>A non-coding region near Follistatin controls head colour polymorphism in the Gouldian finch.</title>
        <authorList>
            <person name="Toomey M.B."/>
            <person name="Marques C.I."/>
            <person name="Andrade P."/>
            <person name="Araujo P.M."/>
            <person name="Sabatino S."/>
            <person name="Gazda M.A."/>
            <person name="Afonso S."/>
            <person name="Lopes R.J."/>
            <person name="Corbo J.C."/>
            <person name="Carneiro M."/>
        </authorList>
    </citation>
    <scope>NUCLEOTIDE SEQUENCE [LARGE SCALE GENOMIC DNA]</scope>
    <source>
        <strain evidence="2">Red01</strain>
        <tissue evidence="2">Muscle</tissue>
    </source>
</reference>
<dbReference type="Proteomes" id="UP000276834">
    <property type="component" value="Unassembled WGS sequence"/>
</dbReference>
<comment type="caution">
    <text evidence="2">The sequence shown here is derived from an EMBL/GenBank/DDBJ whole genome shotgun (WGS) entry which is preliminary data.</text>
</comment>
<keyword evidence="3" id="KW-1185">Reference proteome</keyword>
<gene>
    <name evidence="2" type="ORF">DV515_00015575</name>
</gene>
<evidence type="ECO:0000313" key="3">
    <source>
        <dbReference type="Proteomes" id="UP000276834"/>
    </source>
</evidence>
<feature type="compositionally biased region" description="Polar residues" evidence="1">
    <location>
        <begin position="37"/>
        <end position="57"/>
    </location>
</feature>
<proteinExistence type="predicted"/>
<sequence length="100" mass="11219">MELCYSKHHTRVGFPMSVHTSEPCRCLRIRRGCPLPNTASRAQPEKMNSLQGNQPSRVTREPSLQPQPPCRTSFTPAKDGRQREPAPLWAPAGKDVWGVI</sequence>
<organism evidence="2 3">
    <name type="scientific">Chloebia gouldiae</name>
    <name type="common">Gouldian finch</name>
    <name type="synonym">Erythrura gouldiae</name>
    <dbReference type="NCBI Taxonomy" id="44316"/>
    <lineage>
        <taxon>Eukaryota</taxon>
        <taxon>Metazoa</taxon>
        <taxon>Chordata</taxon>
        <taxon>Craniata</taxon>
        <taxon>Vertebrata</taxon>
        <taxon>Euteleostomi</taxon>
        <taxon>Archelosauria</taxon>
        <taxon>Archosauria</taxon>
        <taxon>Dinosauria</taxon>
        <taxon>Saurischia</taxon>
        <taxon>Theropoda</taxon>
        <taxon>Coelurosauria</taxon>
        <taxon>Aves</taxon>
        <taxon>Neognathae</taxon>
        <taxon>Neoaves</taxon>
        <taxon>Telluraves</taxon>
        <taxon>Australaves</taxon>
        <taxon>Passeriformes</taxon>
        <taxon>Passeroidea</taxon>
        <taxon>Passeridae</taxon>
        <taxon>Chloebia</taxon>
    </lineage>
</organism>
<protein>
    <submittedName>
        <fullName evidence="2">Uncharacterized protein</fullName>
    </submittedName>
</protein>
<dbReference type="AlphaFoldDB" id="A0A3L8RVG9"/>
<accession>A0A3L8RVG9</accession>